<dbReference type="SUPFAM" id="SSF51395">
    <property type="entry name" value="FMN-linked oxidoreductases"/>
    <property type="match status" value="1"/>
</dbReference>
<protein>
    <submittedName>
        <fullName evidence="2">Alkene reductase</fullName>
    </submittedName>
</protein>
<dbReference type="PANTHER" id="PTHR22893:SF91">
    <property type="entry name" value="NADPH DEHYDROGENASE 2-RELATED"/>
    <property type="match status" value="1"/>
</dbReference>
<dbReference type="EMBL" id="VCKY01000001">
    <property type="protein sequence ID" value="TMR25612.1"/>
    <property type="molecule type" value="Genomic_DNA"/>
</dbReference>
<dbReference type="CDD" id="cd02933">
    <property type="entry name" value="OYE_like_FMN"/>
    <property type="match status" value="1"/>
</dbReference>
<dbReference type="RefSeq" id="WP_138664021.1">
    <property type="nucleotide sequence ID" value="NZ_VCKY01000001.1"/>
</dbReference>
<accession>A0A5S4FYF5</accession>
<keyword evidence="3" id="KW-1185">Reference proteome</keyword>
<organism evidence="2 3">
    <name type="scientific">Nonomuraea turkmeniaca</name>
    <dbReference type="NCBI Taxonomy" id="103838"/>
    <lineage>
        <taxon>Bacteria</taxon>
        <taxon>Bacillati</taxon>
        <taxon>Actinomycetota</taxon>
        <taxon>Actinomycetes</taxon>
        <taxon>Streptosporangiales</taxon>
        <taxon>Streptosporangiaceae</taxon>
        <taxon>Nonomuraea</taxon>
    </lineage>
</organism>
<name>A0A5S4FYF5_9ACTN</name>
<dbReference type="Proteomes" id="UP000309128">
    <property type="component" value="Unassembled WGS sequence"/>
</dbReference>
<sequence length="361" mass="38235">MSSLLDPTELSGMALANRVVMAPITRGRATRDGVPTPEMAVYYGQRTSAGLIITEGTHPSRIGQGYPGTPGLHTGRHVIAWRSVTRAVHEMGGRIFVQLMHTGRIGHPLTTGVSPVAPSAVKPAGTVTTCAGRKPYVMPQAMSQAMVRETICAFTAAAGRAIAAGFDGVELHGGNGYLIHQFLACNTNRRTDGYGGSVSGRIRFVTELVEAVAAEIGRHRVGLRLSPGKGTNDVEENRAHLVYPALVSALPDIAYLHLIAASPDDPLVQDIRRRWRGTLIANPAHGGAQLPDDGGRADAEAWLARGADLVSFGRAFIANPDLVRRFQRAAPLARAEPSTVIGSGPYGYIDYPALDEAAATV</sequence>
<dbReference type="OrthoDB" id="3169239at2"/>
<dbReference type="Pfam" id="PF00724">
    <property type="entry name" value="Oxidored_FMN"/>
    <property type="match status" value="1"/>
</dbReference>
<evidence type="ECO:0000313" key="2">
    <source>
        <dbReference type="EMBL" id="TMR25612.1"/>
    </source>
</evidence>
<evidence type="ECO:0000259" key="1">
    <source>
        <dbReference type="Pfam" id="PF00724"/>
    </source>
</evidence>
<comment type="caution">
    <text evidence="2">The sequence shown here is derived from an EMBL/GenBank/DDBJ whole genome shotgun (WGS) entry which is preliminary data.</text>
</comment>
<dbReference type="Gene3D" id="3.20.20.70">
    <property type="entry name" value="Aldolase class I"/>
    <property type="match status" value="1"/>
</dbReference>
<dbReference type="GO" id="GO:0016491">
    <property type="term" value="F:oxidoreductase activity"/>
    <property type="evidence" value="ECO:0007669"/>
    <property type="project" value="InterPro"/>
</dbReference>
<dbReference type="AlphaFoldDB" id="A0A5S4FYF5"/>
<reference evidence="2 3" key="1">
    <citation type="submission" date="2019-05" db="EMBL/GenBank/DDBJ databases">
        <title>Draft genome sequence of Nonomuraea turkmeniaca DSM 43926.</title>
        <authorList>
            <person name="Saricaoglu S."/>
            <person name="Isik K."/>
        </authorList>
    </citation>
    <scope>NUCLEOTIDE SEQUENCE [LARGE SCALE GENOMIC DNA]</scope>
    <source>
        <strain evidence="2 3">DSM 43926</strain>
    </source>
</reference>
<proteinExistence type="predicted"/>
<gene>
    <name evidence="2" type="ORF">ETD86_00325</name>
</gene>
<evidence type="ECO:0000313" key="3">
    <source>
        <dbReference type="Proteomes" id="UP000309128"/>
    </source>
</evidence>
<feature type="domain" description="NADH:flavin oxidoreductase/NADH oxidase N-terminal" evidence="1">
    <location>
        <begin position="4"/>
        <end position="329"/>
    </location>
</feature>
<dbReference type="InterPro" id="IPR013785">
    <property type="entry name" value="Aldolase_TIM"/>
</dbReference>
<dbReference type="GO" id="GO:0010181">
    <property type="term" value="F:FMN binding"/>
    <property type="evidence" value="ECO:0007669"/>
    <property type="project" value="InterPro"/>
</dbReference>
<dbReference type="InterPro" id="IPR045247">
    <property type="entry name" value="Oye-like"/>
</dbReference>
<dbReference type="InterPro" id="IPR001155">
    <property type="entry name" value="OxRdtase_FMN_N"/>
</dbReference>
<dbReference type="PANTHER" id="PTHR22893">
    <property type="entry name" value="NADH OXIDOREDUCTASE-RELATED"/>
    <property type="match status" value="1"/>
</dbReference>